<feature type="domain" description="XdhC- CoxI" evidence="1">
    <location>
        <begin position="15"/>
        <end position="78"/>
    </location>
</feature>
<dbReference type="PANTHER" id="PTHR30388">
    <property type="entry name" value="ALDEHYDE OXIDOREDUCTASE MOLYBDENUM COFACTOR ASSEMBLY PROTEIN"/>
    <property type="match status" value="1"/>
</dbReference>
<dbReference type="InterPro" id="IPR052698">
    <property type="entry name" value="MoCofactor_Util/Proc"/>
</dbReference>
<evidence type="ECO:0000259" key="1">
    <source>
        <dbReference type="Pfam" id="PF02625"/>
    </source>
</evidence>
<comment type="caution">
    <text evidence="3">The sequence shown here is derived from an EMBL/GenBank/DDBJ whole genome shotgun (WGS) entry which is preliminary data.</text>
</comment>
<dbReference type="InterPro" id="IPR036291">
    <property type="entry name" value="NAD(P)-bd_dom_sf"/>
</dbReference>
<accession>A0A7J3Y186</accession>
<name>A0A7J3Y186_9CREN</name>
<dbReference type="AlphaFoldDB" id="A0A7J3Y186"/>
<dbReference type="SUPFAM" id="SSF51735">
    <property type="entry name" value="NAD(P)-binding Rossmann-fold domains"/>
    <property type="match status" value="1"/>
</dbReference>
<dbReference type="Pfam" id="PF13478">
    <property type="entry name" value="XdhC_C"/>
    <property type="match status" value="1"/>
</dbReference>
<dbReference type="Pfam" id="PF02625">
    <property type="entry name" value="XdhC_CoxI"/>
    <property type="match status" value="1"/>
</dbReference>
<proteinExistence type="predicted"/>
<dbReference type="InterPro" id="IPR027051">
    <property type="entry name" value="XdhC_Rossmann_dom"/>
</dbReference>
<dbReference type="PANTHER" id="PTHR30388:SF6">
    <property type="entry name" value="XANTHINE DEHYDROGENASE SUBUNIT A-RELATED"/>
    <property type="match status" value="1"/>
</dbReference>
<dbReference type="EMBL" id="DRYK01000089">
    <property type="protein sequence ID" value="HHP68565.1"/>
    <property type="molecule type" value="Genomic_DNA"/>
</dbReference>
<dbReference type="InterPro" id="IPR003777">
    <property type="entry name" value="XdhC_CoxI"/>
</dbReference>
<organism evidence="3">
    <name type="scientific">Thermogladius calderae</name>
    <dbReference type="NCBI Taxonomy" id="1200300"/>
    <lineage>
        <taxon>Archaea</taxon>
        <taxon>Thermoproteota</taxon>
        <taxon>Thermoprotei</taxon>
        <taxon>Desulfurococcales</taxon>
        <taxon>Desulfurococcaceae</taxon>
        <taxon>Thermogladius</taxon>
    </lineage>
</organism>
<evidence type="ECO:0000259" key="2">
    <source>
        <dbReference type="Pfam" id="PF13478"/>
    </source>
</evidence>
<feature type="domain" description="XdhC Rossmann" evidence="2">
    <location>
        <begin position="114"/>
        <end position="258"/>
    </location>
</feature>
<protein>
    <submittedName>
        <fullName evidence="3">XdhC family protein</fullName>
    </submittedName>
</protein>
<dbReference type="Gene3D" id="3.40.50.720">
    <property type="entry name" value="NAD(P)-binding Rossmann-like Domain"/>
    <property type="match status" value="1"/>
</dbReference>
<evidence type="ECO:0000313" key="3">
    <source>
        <dbReference type="EMBL" id="HHP68565.1"/>
    </source>
</evidence>
<reference evidence="3" key="1">
    <citation type="journal article" date="2020" name="mSystems">
        <title>Genome- and Community-Level Interaction Insights into Carbon Utilization and Element Cycling Functions of Hydrothermarchaeota in Hydrothermal Sediment.</title>
        <authorList>
            <person name="Zhou Z."/>
            <person name="Liu Y."/>
            <person name="Xu W."/>
            <person name="Pan J."/>
            <person name="Luo Z.H."/>
            <person name="Li M."/>
        </authorList>
    </citation>
    <scope>NUCLEOTIDE SEQUENCE [LARGE SCALE GENOMIC DNA]</scope>
    <source>
        <strain evidence="3">SpSt-110</strain>
    </source>
</reference>
<gene>
    <name evidence="3" type="ORF">ENM60_07290</name>
</gene>
<sequence length="280" mass="30949">MRPEFLYNKIVEELSRNKSVAVVTIVSKEGSGPRDLGAQLIVTEDGLKYGTIGGGSLENILYSEALKALKDGKPRLLKLALRRDNIPKDAIPTNQLCGGVVEAFINVIEPSPRLILAGGGNVGKPIADIANIIGFRVIVIDDKQELANPQRYPYAERVIVGNLEEEVGKLQYVKSDVFVIAYGEVETDYRVLRKLIELKFPGHIWALCSRNRCAWMLKRLLEENFNLSDYKDRLHMPAGLDIGSDTPEEIAVSILAEVICVRKSCSTPVKSMSISSVLIK</sequence>